<evidence type="ECO:0000256" key="5">
    <source>
        <dbReference type="ARBA" id="ARBA00023136"/>
    </source>
</evidence>
<evidence type="ECO:0000256" key="6">
    <source>
        <dbReference type="ARBA" id="ARBA00051114"/>
    </source>
</evidence>
<dbReference type="GO" id="GO:0071732">
    <property type="term" value="P:cellular response to nitric oxide"/>
    <property type="evidence" value="ECO:0007669"/>
    <property type="project" value="UniProtKB-ARBA"/>
</dbReference>
<dbReference type="SUPFAM" id="SSF55073">
    <property type="entry name" value="Nucleotide cyclase"/>
    <property type="match status" value="1"/>
</dbReference>
<dbReference type="InterPro" id="IPR043128">
    <property type="entry name" value="Rev_trsase/Diguanyl_cyclase"/>
</dbReference>
<organism evidence="11 12">
    <name type="scientific">Trichlorobacter lovleyi (strain ATCC BAA-1151 / DSM 17278 / SZ)</name>
    <name type="common">Geobacter lovleyi</name>
    <dbReference type="NCBI Taxonomy" id="398767"/>
    <lineage>
        <taxon>Bacteria</taxon>
        <taxon>Pseudomonadati</taxon>
        <taxon>Thermodesulfobacteriota</taxon>
        <taxon>Desulfuromonadia</taxon>
        <taxon>Geobacterales</taxon>
        <taxon>Geobacteraceae</taxon>
        <taxon>Trichlorobacter</taxon>
    </lineage>
</organism>
<dbReference type="InterPro" id="IPR035965">
    <property type="entry name" value="PAS-like_dom_sf"/>
</dbReference>
<dbReference type="CDD" id="cd01949">
    <property type="entry name" value="GGDEF"/>
    <property type="match status" value="1"/>
</dbReference>
<evidence type="ECO:0000256" key="2">
    <source>
        <dbReference type="ARBA" id="ARBA00022475"/>
    </source>
</evidence>
<dbReference type="FunFam" id="3.20.20.450:FF:000001">
    <property type="entry name" value="Cyclic di-GMP phosphodiesterase yahA"/>
    <property type="match status" value="1"/>
</dbReference>
<dbReference type="InterPro" id="IPR052155">
    <property type="entry name" value="Biofilm_reg_signaling"/>
</dbReference>
<evidence type="ECO:0000256" key="1">
    <source>
        <dbReference type="ARBA" id="ARBA00004651"/>
    </source>
</evidence>
<dbReference type="KEGG" id="glo:Glov_1062"/>
<feature type="domain" description="PAS" evidence="7">
    <location>
        <begin position="335"/>
        <end position="425"/>
    </location>
</feature>
<evidence type="ECO:0000256" key="4">
    <source>
        <dbReference type="ARBA" id="ARBA00022989"/>
    </source>
</evidence>
<dbReference type="Gene3D" id="3.20.20.450">
    <property type="entry name" value="EAL domain"/>
    <property type="match status" value="1"/>
</dbReference>
<dbReference type="FunFam" id="3.30.70.270:FF:000001">
    <property type="entry name" value="Diguanylate cyclase domain protein"/>
    <property type="match status" value="1"/>
</dbReference>
<dbReference type="Pfam" id="PF08448">
    <property type="entry name" value="PAS_4"/>
    <property type="match status" value="1"/>
</dbReference>
<dbReference type="InterPro" id="IPR000700">
    <property type="entry name" value="PAS-assoc_C"/>
</dbReference>
<dbReference type="Pfam" id="PF00563">
    <property type="entry name" value="EAL"/>
    <property type="match status" value="1"/>
</dbReference>
<feature type="domain" description="PAS" evidence="7">
    <location>
        <begin position="472"/>
        <end position="518"/>
    </location>
</feature>
<dbReference type="SUPFAM" id="SSF141868">
    <property type="entry name" value="EAL domain-like"/>
    <property type="match status" value="1"/>
</dbReference>
<dbReference type="InterPro" id="IPR035919">
    <property type="entry name" value="EAL_sf"/>
</dbReference>
<feature type="domain" description="EAL" evidence="9">
    <location>
        <begin position="771"/>
        <end position="1024"/>
    </location>
</feature>
<name>B3E661_TRIL1</name>
<dbReference type="Pfam" id="PF00990">
    <property type="entry name" value="GGDEF"/>
    <property type="match status" value="1"/>
</dbReference>
<gene>
    <name evidence="11" type="ordered locus">Glov_1062</name>
</gene>
<dbReference type="GO" id="GO:0071111">
    <property type="term" value="F:cyclic-guanylate-specific phosphodiesterase activity"/>
    <property type="evidence" value="ECO:0007669"/>
    <property type="project" value="UniProtKB-EC"/>
</dbReference>
<reference evidence="11 12" key="1">
    <citation type="submission" date="2008-05" db="EMBL/GenBank/DDBJ databases">
        <title>Complete sequence of chromosome of Geobacter lovleyi SZ.</title>
        <authorList>
            <consortium name="US DOE Joint Genome Institute"/>
            <person name="Lucas S."/>
            <person name="Copeland A."/>
            <person name="Lapidus A."/>
            <person name="Glavina del Rio T."/>
            <person name="Dalin E."/>
            <person name="Tice H."/>
            <person name="Bruce D."/>
            <person name="Goodwin L."/>
            <person name="Pitluck S."/>
            <person name="Chertkov O."/>
            <person name="Meincke L."/>
            <person name="Brettin T."/>
            <person name="Detter J.C."/>
            <person name="Han C."/>
            <person name="Tapia R."/>
            <person name="Kuske C.R."/>
            <person name="Schmutz J."/>
            <person name="Larimer F."/>
            <person name="Land M."/>
            <person name="Hauser L."/>
            <person name="Kyrpides N."/>
            <person name="Mikhailova N."/>
            <person name="Sung Y."/>
            <person name="Fletcher K.E."/>
            <person name="Ritalahti K.M."/>
            <person name="Loeffler F.E."/>
            <person name="Richardson P."/>
        </authorList>
    </citation>
    <scope>NUCLEOTIDE SEQUENCE [LARGE SCALE GENOMIC DNA]</scope>
    <source>
        <strain evidence="12">ATCC BAA-1151 / DSM 17278 / SZ</strain>
    </source>
</reference>
<keyword evidence="5" id="KW-0472">Membrane</keyword>
<dbReference type="InterPro" id="IPR033479">
    <property type="entry name" value="dCache_1"/>
</dbReference>
<dbReference type="PANTHER" id="PTHR44757">
    <property type="entry name" value="DIGUANYLATE CYCLASE DGCP"/>
    <property type="match status" value="1"/>
</dbReference>
<dbReference type="PROSITE" id="PS50887">
    <property type="entry name" value="GGDEF"/>
    <property type="match status" value="1"/>
</dbReference>
<evidence type="ECO:0000259" key="10">
    <source>
        <dbReference type="PROSITE" id="PS50887"/>
    </source>
</evidence>
<dbReference type="CDD" id="cd01948">
    <property type="entry name" value="EAL"/>
    <property type="match status" value="1"/>
</dbReference>
<proteinExistence type="predicted"/>
<accession>B3E661</accession>
<protein>
    <submittedName>
        <fullName evidence="11">Diguanylate cyclase/phosphodiesterase with PAS/PAC sensor(S)</fullName>
    </submittedName>
</protein>
<feature type="domain" description="PAC" evidence="8">
    <location>
        <begin position="543"/>
        <end position="597"/>
    </location>
</feature>
<dbReference type="AlphaFoldDB" id="B3E661"/>
<dbReference type="Pfam" id="PF02743">
    <property type="entry name" value="dCache_1"/>
    <property type="match status" value="1"/>
</dbReference>
<dbReference type="InterPro" id="IPR013656">
    <property type="entry name" value="PAS_4"/>
</dbReference>
<evidence type="ECO:0000256" key="3">
    <source>
        <dbReference type="ARBA" id="ARBA00022692"/>
    </source>
</evidence>
<dbReference type="CDD" id="cd00130">
    <property type="entry name" value="PAS"/>
    <property type="match status" value="2"/>
</dbReference>
<dbReference type="PROSITE" id="PS50112">
    <property type="entry name" value="PAS"/>
    <property type="match status" value="2"/>
</dbReference>
<feature type="domain" description="GGDEF" evidence="10">
    <location>
        <begin position="629"/>
        <end position="762"/>
    </location>
</feature>
<dbReference type="eggNOG" id="COG5001">
    <property type="taxonomic scope" value="Bacteria"/>
</dbReference>
<sequence>MYIGKINKFRLQWGILLFGLLLLAGAVIHNLYRNYEDILEAEQQRLLTQSRVIAVNVANRLESTDRILRLIRRELGAYSEKEWSSQIPHQRFELMVDALSGVHSMLVLDARGKVVISNHREALGSNLGGRPYFQAALRDPNPEKLYVTPPFKTLPGTWGIALVRVILNSQGQFSGVVVATLNPEYFKVLLGSVQYAPDMRSCLAHGDGLQFIMEPDRLGQQGMNLAKPGSFFTRHMQSGKKENVLSGTVYSTGEQRLMALSTVQLAVLGMDRPLVIAVSRDLKQLHAGWHKHAVNQAITFSIIVALSISALIGFQGYQREQLAKARAVEQALLDARQQLNDIIDFFPDAVFVIDRNKRVTIWNRAIEKMSGVPKEEMLGKGDHEYSIPFYGQRRTQLLDLLDLDDAELAAKYSNIRRVGEVLDAETFCPALHDGKGAYVWATGVPLYNAAGERIGAIEAIRDISDRKQSELFLKKLTHGIENSASAVVITDTQGVIEYVNKKFIQLTGFSLEEAVGKNPRILKSEATPPEVFVDLWKTILSGREWRGELLNRRKNGEVYWSITSISPLRNDSGEITHFIANVEDINERKNAEATIEHLAYFDPLTDLPNRRMLQDRLELALRRSRRHGSNVALMYLDLDSFKHVNDSMGHPAGDLLLKEMAGRFSGVVRDDDVVCRLGGDEFALILHDIHQDQDVVPIAQKLIEAVAQPVPLDGREVVVTASIGIALFPRDGGDVKNLEKHADIALYHAKEEGKNTFRFYLEELNSTISTRIALEQGLRYAKERQELELHYQPKVCVASGKVSGVEALLRWHSPDFGLVSPIRFIPLAEQTRLIIPIGEWVLRTACLQQVQWREQGLLLNMAVNLSAIQLKSPGLVERVAAIIDETGIQPEHLELELTESALVNNPDEVVQLLERLRTLGCSISIDDFGTGYSSLSYLKSFPVTILKIDRSFVRDLAHNSGDRAIARSVVDLANNLDMKTVAEGVESEEQLTILQQIGCTYIQGFIYSRPVQADQVSAVVRRLGGAA</sequence>
<dbReference type="InterPro" id="IPR001610">
    <property type="entry name" value="PAC"/>
</dbReference>
<dbReference type="InterPro" id="IPR029787">
    <property type="entry name" value="Nucleotide_cyclase"/>
</dbReference>
<keyword evidence="3" id="KW-0812">Transmembrane</keyword>
<dbReference type="NCBIfam" id="TIGR00254">
    <property type="entry name" value="GGDEF"/>
    <property type="match status" value="1"/>
</dbReference>
<dbReference type="PANTHER" id="PTHR44757:SF2">
    <property type="entry name" value="BIOFILM ARCHITECTURE MAINTENANCE PROTEIN MBAA"/>
    <property type="match status" value="1"/>
</dbReference>
<evidence type="ECO:0000259" key="7">
    <source>
        <dbReference type="PROSITE" id="PS50112"/>
    </source>
</evidence>
<dbReference type="InterPro" id="IPR000160">
    <property type="entry name" value="GGDEF_dom"/>
</dbReference>
<dbReference type="NCBIfam" id="TIGR00229">
    <property type="entry name" value="sensory_box"/>
    <property type="match status" value="2"/>
</dbReference>
<evidence type="ECO:0000313" key="11">
    <source>
        <dbReference type="EMBL" id="ACD94785.1"/>
    </source>
</evidence>
<dbReference type="Gene3D" id="3.30.70.270">
    <property type="match status" value="1"/>
</dbReference>
<keyword evidence="2" id="KW-1003">Cell membrane</keyword>
<dbReference type="PROSITE" id="PS50113">
    <property type="entry name" value="PAC"/>
    <property type="match status" value="2"/>
</dbReference>
<dbReference type="Proteomes" id="UP000002420">
    <property type="component" value="Chromosome"/>
</dbReference>
<dbReference type="Gene3D" id="3.30.450.20">
    <property type="entry name" value="PAS domain"/>
    <property type="match status" value="3"/>
</dbReference>
<comment type="subcellular location">
    <subcellularLocation>
        <location evidence="1">Cell membrane</location>
        <topology evidence="1">Multi-pass membrane protein</topology>
    </subcellularLocation>
</comment>
<dbReference type="InterPro" id="IPR001633">
    <property type="entry name" value="EAL_dom"/>
</dbReference>
<feature type="domain" description="PAC" evidence="8">
    <location>
        <begin position="422"/>
        <end position="475"/>
    </location>
</feature>
<dbReference type="PROSITE" id="PS50883">
    <property type="entry name" value="EAL"/>
    <property type="match status" value="1"/>
</dbReference>
<dbReference type="EMBL" id="CP001089">
    <property type="protein sequence ID" value="ACD94785.1"/>
    <property type="molecule type" value="Genomic_DNA"/>
</dbReference>
<dbReference type="HOGENOM" id="CLU_000445_70_20_7"/>
<dbReference type="SMART" id="SM00086">
    <property type="entry name" value="PAC"/>
    <property type="match status" value="2"/>
</dbReference>
<dbReference type="SMART" id="SM00091">
    <property type="entry name" value="PAS"/>
    <property type="match status" value="2"/>
</dbReference>
<dbReference type="InterPro" id="IPR000014">
    <property type="entry name" value="PAS"/>
</dbReference>
<comment type="catalytic activity">
    <reaction evidence="6">
        <text>3',3'-c-di-GMP + H2O = 5'-phosphoguanylyl(3'-&gt;5')guanosine + H(+)</text>
        <dbReference type="Rhea" id="RHEA:24902"/>
        <dbReference type="ChEBI" id="CHEBI:15377"/>
        <dbReference type="ChEBI" id="CHEBI:15378"/>
        <dbReference type="ChEBI" id="CHEBI:58754"/>
        <dbReference type="ChEBI" id="CHEBI:58805"/>
        <dbReference type="EC" id="3.1.4.52"/>
    </reaction>
    <physiologicalReaction direction="left-to-right" evidence="6">
        <dbReference type="Rhea" id="RHEA:24903"/>
    </physiologicalReaction>
</comment>
<dbReference type="STRING" id="398767.Glov_1062"/>
<evidence type="ECO:0000259" key="8">
    <source>
        <dbReference type="PROSITE" id="PS50113"/>
    </source>
</evidence>
<dbReference type="SUPFAM" id="SSF55785">
    <property type="entry name" value="PYP-like sensor domain (PAS domain)"/>
    <property type="match status" value="2"/>
</dbReference>
<dbReference type="SMART" id="SM00267">
    <property type="entry name" value="GGDEF"/>
    <property type="match status" value="1"/>
</dbReference>
<keyword evidence="12" id="KW-1185">Reference proteome</keyword>
<dbReference type="GO" id="GO:0005886">
    <property type="term" value="C:plasma membrane"/>
    <property type="evidence" value="ECO:0007669"/>
    <property type="project" value="UniProtKB-SubCell"/>
</dbReference>
<dbReference type="CDD" id="cd12914">
    <property type="entry name" value="PDC1_DGC_like"/>
    <property type="match status" value="1"/>
</dbReference>
<dbReference type="SMART" id="SM00052">
    <property type="entry name" value="EAL"/>
    <property type="match status" value="1"/>
</dbReference>
<keyword evidence="4" id="KW-1133">Transmembrane helix</keyword>
<evidence type="ECO:0000313" key="12">
    <source>
        <dbReference type="Proteomes" id="UP000002420"/>
    </source>
</evidence>
<evidence type="ECO:0000259" key="9">
    <source>
        <dbReference type="PROSITE" id="PS50883"/>
    </source>
</evidence>
<dbReference type="Pfam" id="PF13426">
    <property type="entry name" value="PAS_9"/>
    <property type="match status" value="1"/>
</dbReference>
<dbReference type="RefSeq" id="WP_012469135.1">
    <property type="nucleotide sequence ID" value="NC_010814.1"/>
</dbReference>